<keyword evidence="7" id="KW-1185">Reference proteome</keyword>
<comment type="pathway">
    <text evidence="5">Pheromone biosynthesis.</text>
</comment>
<protein>
    <submittedName>
        <fullName evidence="6">Uncharacterized protein</fullName>
    </submittedName>
</protein>
<dbReference type="PANTHER" id="PTHR11525">
    <property type="entry name" value="FARNESYL-PYROPHOSPHATE SYNTHETASE"/>
    <property type="match status" value="1"/>
</dbReference>
<comment type="cofactor">
    <cofactor evidence="1">
        <name>Mg(2+)</name>
        <dbReference type="ChEBI" id="CHEBI:18420"/>
    </cofactor>
</comment>
<dbReference type="GO" id="GO:0004161">
    <property type="term" value="F:dimethylallyltranstransferase activity"/>
    <property type="evidence" value="ECO:0007669"/>
    <property type="project" value="TreeGrafter"/>
</dbReference>
<name>A0AAD8DR02_MYTSE</name>
<reference evidence="6" key="1">
    <citation type="submission" date="2023-03" db="EMBL/GenBank/DDBJ databases">
        <title>Chromosome-level genomes of two armyworms, Mythimna separata and Mythimna loreyi, provide insights into the biosynthesis and reception of sex pheromones.</title>
        <authorList>
            <person name="Zhao H."/>
        </authorList>
    </citation>
    <scope>NUCLEOTIDE SEQUENCE</scope>
    <source>
        <strain evidence="6">BeijingLab</strain>
        <tissue evidence="6">Pupa</tissue>
    </source>
</reference>
<keyword evidence="4" id="KW-0460">Magnesium</keyword>
<dbReference type="InterPro" id="IPR000092">
    <property type="entry name" value="Polyprenyl_synt"/>
</dbReference>
<dbReference type="Gene3D" id="1.10.600.10">
    <property type="entry name" value="Farnesyl Diphosphate Synthase"/>
    <property type="match status" value="2"/>
</dbReference>
<dbReference type="Pfam" id="PF00348">
    <property type="entry name" value="polyprenyl_synt"/>
    <property type="match status" value="2"/>
</dbReference>
<evidence type="ECO:0000256" key="1">
    <source>
        <dbReference type="ARBA" id="ARBA00001946"/>
    </source>
</evidence>
<dbReference type="InterPro" id="IPR039702">
    <property type="entry name" value="FPS1-like"/>
</dbReference>
<sequence length="652" mass="75345">MASLLLRKTLCLNQLRTIHRSAVAFSVPITFNVYQNRRKFDEVLPEVMDTLMTSPKFTQQLPEVGEWVKKLLTYTMHGGKRGRGLSVPFAYQKLEDPEYFTEDKLHTARFIGWGIEMLQASILAVDDVIDASTTRRGQTCWYLQPDVGTSAVNDCLLIFHCLMELIDIKFGKEPIYSDLVKLFNEGFMYTTIGQYLDYVSGYSKAKNNLHTFTMERFNAVAVKKTGYYSFKLPLFAALLLVKNGKERDITELGSICYEFGKILQFQNDYKDLYWDEARSGKAGTDIQEGKLTWIAVTALERCNEAQRSIFEEYYGSKDPEHVKRIKQLYEELQIEEAFESNLSILQLFDYTLEGGKRGKGLAVPFAYQKMEDPQHFTEEKLHSARFLGWCIEMLHGSLLAADDIIDGSTTRRGKPCWYLQPDVGSYAINDCLLMNHSILELVEIKYGNEPLYTDFVKINNESVLYTTFGEYLDHSLRYSKEKNNLDGFTMDRFNTIAAHKTGCSFRSAVLVGLLLVKDGKERDITELSNICLEFGKLLQFQNDYKDIYWDEDSSGKAGTDIQEGKVSWLAVTALERSNEAQRSIFKEYYGSKDPEHVKRIKQLYDELKIEEVYQKFKNSYYESLEHRIRALPREGETEFFLEILEACRKQIF</sequence>
<proteinExistence type="predicted"/>
<dbReference type="AlphaFoldDB" id="A0AAD8DR02"/>
<evidence type="ECO:0000256" key="2">
    <source>
        <dbReference type="ARBA" id="ARBA00022679"/>
    </source>
</evidence>
<evidence type="ECO:0000256" key="4">
    <source>
        <dbReference type="ARBA" id="ARBA00022842"/>
    </source>
</evidence>
<accession>A0AAD8DR02</accession>
<dbReference type="GO" id="GO:0042811">
    <property type="term" value="P:pheromone biosynthetic process"/>
    <property type="evidence" value="ECO:0007669"/>
    <property type="project" value="UniProtKB-ARBA"/>
</dbReference>
<evidence type="ECO:0000313" key="7">
    <source>
        <dbReference type="Proteomes" id="UP001231518"/>
    </source>
</evidence>
<dbReference type="GO" id="GO:0005737">
    <property type="term" value="C:cytoplasm"/>
    <property type="evidence" value="ECO:0007669"/>
    <property type="project" value="TreeGrafter"/>
</dbReference>
<dbReference type="PANTHER" id="PTHR11525:SF0">
    <property type="entry name" value="FARNESYL PYROPHOSPHATE SYNTHASE"/>
    <property type="match status" value="1"/>
</dbReference>
<dbReference type="EMBL" id="JARGEI010000016">
    <property type="protein sequence ID" value="KAJ8717853.1"/>
    <property type="molecule type" value="Genomic_DNA"/>
</dbReference>
<dbReference type="GO" id="GO:0045337">
    <property type="term" value="P:farnesyl diphosphate biosynthetic process"/>
    <property type="evidence" value="ECO:0007669"/>
    <property type="project" value="TreeGrafter"/>
</dbReference>
<keyword evidence="2" id="KW-0808">Transferase</keyword>
<evidence type="ECO:0000256" key="3">
    <source>
        <dbReference type="ARBA" id="ARBA00022723"/>
    </source>
</evidence>
<dbReference type="Proteomes" id="UP001231518">
    <property type="component" value="Chromosome 18"/>
</dbReference>
<organism evidence="6 7">
    <name type="scientific">Mythimna separata</name>
    <name type="common">Oriental armyworm</name>
    <name type="synonym">Pseudaletia separata</name>
    <dbReference type="NCBI Taxonomy" id="271217"/>
    <lineage>
        <taxon>Eukaryota</taxon>
        <taxon>Metazoa</taxon>
        <taxon>Ecdysozoa</taxon>
        <taxon>Arthropoda</taxon>
        <taxon>Hexapoda</taxon>
        <taxon>Insecta</taxon>
        <taxon>Pterygota</taxon>
        <taxon>Neoptera</taxon>
        <taxon>Endopterygota</taxon>
        <taxon>Lepidoptera</taxon>
        <taxon>Glossata</taxon>
        <taxon>Ditrysia</taxon>
        <taxon>Noctuoidea</taxon>
        <taxon>Noctuidae</taxon>
        <taxon>Noctuinae</taxon>
        <taxon>Hadenini</taxon>
        <taxon>Mythimna</taxon>
    </lineage>
</organism>
<dbReference type="SUPFAM" id="SSF48576">
    <property type="entry name" value="Terpenoid synthases"/>
    <property type="match status" value="2"/>
</dbReference>
<gene>
    <name evidence="6" type="ORF">PYW07_005783</name>
</gene>
<dbReference type="GO" id="GO:0004337">
    <property type="term" value="F:(2E,6E)-farnesyl diphosphate synthase activity"/>
    <property type="evidence" value="ECO:0007669"/>
    <property type="project" value="TreeGrafter"/>
</dbReference>
<comment type="caution">
    <text evidence="6">The sequence shown here is derived from an EMBL/GenBank/DDBJ whole genome shotgun (WGS) entry which is preliminary data.</text>
</comment>
<dbReference type="SFLD" id="SFLDS00005">
    <property type="entry name" value="Isoprenoid_Synthase_Type_I"/>
    <property type="match status" value="2"/>
</dbReference>
<evidence type="ECO:0000313" key="6">
    <source>
        <dbReference type="EMBL" id="KAJ8717853.1"/>
    </source>
</evidence>
<evidence type="ECO:0000256" key="5">
    <source>
        <dbReference type="ARBA" id="ARBA00033740"/>
    </source>
</evidence>
<keyword evidence="3" id="KW-0479">Metal-binding</keyword>
<dbReference type="GO" id="GO:0046872">
    <property type="term" value="F:metal ion binding"/>
    <property type="evidence" value="ECO:0007669"/>
    <property type="project" value="UniProtKB-KW"/>
</dbReference>
<dbReference type="InterPro" id="IPR008949">
    <property type="entry name" value="Isoprenoid_synthase_dom_sf"/>
</dbReference>